<dbReference type="InterPro" id="IPR036249">
    <property type="entry name" value="Thioredoxin-like_sf"/>
</dbReference>
<dbReference type="AlphaFoldDB" id="A0A7L9WT16"/>
<dbReference type="PANTHER" id="PTHR13887">
    <property type="entry name" value="GLUTATHIONE S-TRANSFERASE KAPPA"/>
    <property type="match status" value="1"/>
</dbReference>
<dbReference type="SUPFAM" id="SSF52833">
    <property type="entry name" value="Thioredoxin-like"/>
    <property type="match status" value="1"/>
</dbReference>
<dbReference type="GO" id="GO:0016491">
    <property type="term" value="F:oxidoreductase activity"/>
    <property type="evidence" value="ECO:0007669"/>
    <property type="project" value="InterPro"/>
</dbReference>
<evidence type="ECO:0000313" key="2">
    <source>
        <dbReference type="EMBL" id="QOL83103.1"/>
    </source>
</evidence>
<dbReference type="EMBL" id="CP045201">
    <property type="protein sequence ID" value="QOL83103.1"/>
    <property type="molecule type" value="Genomic_DNA"/>
</dbReference>
<dbReference type="Gene3D" id="3.40.30.10">
    <property type="entry name" value="Glutaredoxin"/>
    <property type="match status" value="1"/>
</dbReference>
<evidence type="ECO:0000313" key="3">
    <source>
        <dbReference type="Proteomes" id="UP000594118"/>
    </source>
</evidence>
<dbReference type="Proteomes" id="UP000594118">
    <property type="component" value="Chromosome"/>
</dbReference>
<keyword evidence="3" id="KW-1185">Reference proteome</keyword>
<reference evidence="2 3" key="1">
    <citation type="submission" date="2019-10" db="EMBL/GenBank/DDBJ databases">
        <title>Pseudopuniceibacterium sp. HQ09 islated from Antarctica.</title>
        <authorList>
            <person name="Liao L."/>
            <person name="Su S."/>
            <person name="Chen B."/>
            <person name="Yu Y."/>
        </authorList>
    </citation>
    <scope>NUCLEOTIDE SEQUENCE [LARGE SCALE GENOMIC DNA]</scope>
    <source>
        <strain evidence="2 3">HQ09</strain>
    </source>
</reference>
<dbReference type="Pfam" id="PF01323">
    <property type="entry name" value="DSBA"/>
    <property type="match status" value="1"/>
</dbReference>
<evidence type="ECO:0000259" key="1">
    <source>
        <dbReference type="Pfam" id="PF01323"/>
    </source>
</evidence>
<proteinExistence type="predicted"/>
<feature type="domain" description="DSBA-like thioredoxin" evidence="1">
    <location>
        <begin position="28"/>
        <end position="224"/>
    </location>
</feature>
<organism evidence="2 3">
    <name type="scientific">Pseudooceanicola spongiae</name>
    <dbReference type="NCBI Taxonomy" id="2613965"/>
    <lineage>
        <taxon>Bacteria</taxon>
        <taxon>Pseudomonadati</taxon>
        <taxon>Pseudomonadota</taxon>
        <taxon>Alphaproteobacteria</taxon>
        <taxon>Rhodobacterales</taxon>
        <taxon>Paracoccaceae</taxon>
        <taxon>Pseudooceanicola</taxon>
    </lineage>
</organism>
<gene>
    <name evidence="2" type="ORF">F3W81_04910</name>
</gene>
<accession>A0A7L9WT16</accession>
<dbReference type="InterPro" id="IPR001853">
    <property type="entry name" value="DSBA-like_thioredoxin_dom"/>
</dbReference>
<dbReference type="CDD" id="cd03024">
    <property type="entry name" value="DsbA_FrnE"/>
    <property type="match status" value="1"/>
</dbReference>
<sequence length="242" mass="26239">MARSAGRPVWKAAAPCAPNGRLTLSVKLDILSDPICPWCYIGKTQLDRALAQRPAHPFVVEWHPFQLNPEMPREGMNRHDYLAARFGGDAGFERAEAQLSAAAAAAGAEINLAALARIPNTLDAHRLIHWGGLENCQSLVVDGLFAANFRDGRDIGQHDVLADIADSAGMDAALVTRLLQSDADLQAIRDRDAHSREMGISSVPTFVVANQHAVPGAQPVELWLKVIDEITQKIATDEQTEV</sequence>
<dbReference type="KEGG" id="pshq:F3W81_04910"/>
<dbReference type="PANTHER" id="PTHR13887:SF41">
    <property type="entry name" value="THIOREDOXIN SUPERFAMILY PROTEIN"/>
    <property type="match status" value="1"/>
</dbReference>
<name>A0A7L9WT16_9RHOB</name>
<protein>
    <submittedName>
        <fullName evidence="2">Thioredoxin domain-containing protein</fullName>
    </submittedName>
</protein>